<gene>
    <name evidence="1" type="ORF">ACFPMF_04850</name>
</gene>
<reference evidence="2" key="1">
    <citation type="journal article" date="2019" name="Int. J. Syst. Evol. Microbiol.">
        <title>The Global Catalogue of Microorganisms (GCM) 10K type strain sequencing project: providing services to taxonomists for standard genome sequencing and annotation.</title>
        <authorList>
            <consortium name="The Broad Institute Genomics Platform"/>
            <consortium name="The Broad Institute Genome Sequencing Center for Infectious Disease"/>
            <person name="Wu L."/>
            <person name="Ma J."/>
        </authorList>
    </citation>
    <scope>NUCLEOTIDE SEQUENCE [LARGE SCALE GENOMIC DNA]</scope>
    <source>
        <strain evidence="2">CCUG 55250</strain>
    </source>
</reference>
<dbReference type="EMBL" id="JBHSMA010000001">
    <property type="protein sequence ID" value="MFC5408623.1"/>
    <property type="molecule type" value="Genomic_DNA"/>
</dbReference>
<name>A0ABW0I7L7_9BACT</name>
<keyword evidence="2" id="KW-1185">Reference proteome</keyword>
<dbReference type="RefSeq" id="WP_379841682.1">
    <property type="nucleotide sequence ID" value="NZ_JBHSMA010000001.1"/>
</dbReference>
<evidence type="ECO:0000313" key="1">
    <source>
        <dbReference type="EMBL" id="MFC5408623.1"/>
    </source>
</evidence>
<protein>
    <submittedName>
        <fullName evidence="1">Uncharacterized protein</fullName>
    </submittedName>
</protein>
<sequence length="66" mass="7761">MKPFSDNDSRIFSLASGGFQFDNIFLQHDPLHSAQKNFFTKLPELFVWQSNALTLRQLIKYISQPW</sequence>
<dbReference type="Proteomes" id="UP001596106">
    <property type="component" value="Unassembled WGS sequence"/>
</dbReference>
<accession>A0ABW0I7L7</accession>
<evidence type="ECO:0000313" key="2">
    <source>
        <dbReference type="Proteomes" id="UP001596106"/>
    </source>
</evidence>
<comment type="caution">
    <text evidence="1">The sequence shown here is derived from an EMBL/GenBank/DDBJ whole genome shotgun (WGS) entry which is preliminary data.</text>
</comment>
<organism evidence="1 2">
    <name type="scientific">Larkinella bovis</name>
    <dbReference type="NCBI Taxonomy" id="683041"/>
    <lineage>
        <taxon>Bacteria</taxon>
        <taxon>Pseudomonadati</taxon>
        <taxon>Bacteroidota</taxon>
        <taxon>Cytophagia</taxon>
        <taxon>Cytophagales</taxon>
        <taxon>Spirosomataceae</taxon>
        <taxon>Larkinella</taxon>
    </lineage>
</organism>
<proteinExistence type="predicted"/>